<gene>
    <name evidence="2" type="ORF">AMJAP_0988</name>
</gene>
<dbReference type="Proteomes" id="UP000595663">
    <property type="component" value="Chromosome"/>
</dbReference>
<dbReference type="PANTHER" id="PTHR33525">
    <property type="match status" value="1"/>
</dbReference>
<dbReference type="Gene3D" id="1.10.3210.10">
    <property type="entry name" value="Hypothetical protein af1432"/>
    <property type="match status" value="1"/>
</dbReference>
<dbReference type="PROSITE" id="PS51833">
    <property type="entry name" value="HDOD"/>
    <property type="match status" value="1"/>
</dbReference>
<dbReference type="SMART" id="SM00471">
    <property type="entry name" value="HDc"/>
    <property type="match status" value="1"/>
</dbReference>
<dbReference type="InterPro" id="IPR052340">
    <property type="entry name" value="RNase_Y/CdgJ"/>
</dbReference>
<proteinExistence type="predicted"/>
<name>A0A7R6SRV8_9GAMM</name>
<dbReference type="AlphaFoldDB" id="A0A7R6SRV8"/>
<dbReference type="NCBIfam" id="TIGR00277">
    <property type="entry name" value="HDIG"/>
    <property type="match status" value="1"/>
</dbReference>
<evidence type="ECO:0000259" key="1">
    <source>
        <dbReference type="PROSITE" id="PS51833"/>
    </source>
</evidence>
<protein>
    <recommendedName>
        <fullName evidence="1">HDOD domain-containing protein</fullName>
    </recommendedName>
</protein>
<evidence type="ECO:0000313" key="3">
    <source>
        <dbReference type="Proteomes" id="UP000595663"/>
    </source>
</evidence>
<dbReference type="InterPro" id="IPR006675">
    <property type="entry name" value="HDIG_dom"/>
</dbReference>
<dbReference type="CDD" id="cd00077">
    <property type="entry name" value="HDc"/>
    <property type="match status" value="1"/>
</dbReference>
<dbReference type="PANTHER" id="PTHR33525:SF3">
    <property type="entry name" value="RIBONUCLEASE Y"/>
    <property type="match status" value="1"/>
</dbReference>
<dbReference type="InterPro" id="IPR013976">
    <property type="entry name" value="HDOD"/>
</dbReference>
<keyword evidence="3" id="KW-1185">Reference proteome</keyword>
<dbReference type="Pfam" id="PF08668">
    <property type="entry name" value="HDOD"/>
    <property type="match status" value="1"/>
</dbReference>
<dbReference type="SUPFAM" id="SSF109604">
    <property type="entry name" value="HD-domain/PDEase-like"/>
    <property type="match status" value="1"/>
</dbReference>
<dbReference type="InterPro" id="IPR003607">
    <property type="entry name" value="HD/PDEase_dom"/>
</dbReference>
<evidence type="ECO:0000313" key="2">
    <source>
        <dbReference type="EMBL" id="BBB25585.1"/>
    </source>
</evidence>
<feature type="domain" description="HDOD" evidence="1">
    <location>
        <begin position="21"/>
        <end position="215"/>
    </location>
</feature>
<dbReference type="EMBL" id="AP014545">
    <property type="protein sequence ID" value="BBB25585.1"/>
    <property type="molecule type" value="Genomic_DNA"/>
</dbReference>
<dbReference type="KEGG" id="ajp:AMJAP_0988"/>
<sequence length="302" mass="34224">MDELSKRISTLEFVKNRIDNLPLLPSVAHELNQLSQDSVEFYAKVAELAEQDPPLAAKVLAAAHSSSSGAHKPEYKIENALERMGVFNTLQLMGALVKTDVFEPTKPGHKGGWRHSVETAKFCRFLAEHMPGFKVDPDLAYMSGLLHDIGRFILLQVAIKAVEVVDDTGWNSPEELTDVEDKLFGFTHAEVGYLAAQHWKLPGTITNMLRYHHHYNLWEIEGLSLKFKQLLTIVQFADFLSVLIITHPDWPAWSEDELREKVTSFCIHKKWPEIEFPIDQLIAEMPAINEECQKVLMKAGIV</sequence>
<dbReference type="RefSeq" id="WP_019622003.1">
    <property type="nucleotide sequence ID" value="NZ_AP014545.1"/>
</dbReference>
<accession>A0A7R6SRV8</accession>
<reference evidence="2 3" key="1">
    <citation type="journal article" date="2008" name="Int. J. Syst. Evol. Microbiol.">
        <title>Amphritea japonica sp. nov. and Amphritea balenae sp. nov., isolated from the sediment adjacent to sperm whale carcasses off Kagoshima, Japan.</title>
        <authorList>
            <person name="Miyazaki M."/>
            <person name="Nogi Y."/>
            <person name="Fujiwara Y."/>
            <person name="Kawato M."/>
            <person name="Nagahama T."/>
            <person name="Kubokawa K."/>
            <person name="Horikoshi K."/>
        </authorList>
    </citation>
    <scope>NUCLEOTIDE SEQUENCE [LARGE SCALE GENOMIC DNA]</scope>
    <source>
        <strain evidence="2 3">ATCC BAA-1530</strain>
    </source>
</reference>
<organism evidence="2 3">
    <name type="scientific">Amphritea japonica ATCC BAA-1530</name>
    <dbReference type="NCBI Taxonomy" id="1278309"/>
    <lineage>
        <taxon>Bacteria</taxon>
        <taxon>Pseudomonadati</taxon>
        <taxon>Pseudomonadota</taxon>
        <taxon>Gammaproteobacteria</taxon>
        <taxon>Oceanospirillales</taxon>
        <taxon>Oceanospirillaceae</taxon>
        <taxon>Amphritea</taxon>
    </lineage>
</organism>